<dbReference type="OrthoDB" id="29661at2759"/>
<comment type="similarity">
    <text evidence="3">Belongs to the peptidase A22B family.</text>
</comment>
<name>C1MQ45_MICPC</name>
<evidence type="ECO:0000256" key="3">
    <source>
        <dbReference type="ARBA" id="ARBA00006859"/>
    </source>
</evidence>
<dbReference type="PANTHER" id="PTHR12174:SF103">
    <property type="entry name" value="INTRAMEMBRANE PROTEASE (IMPAS) FAMILY"/>
    <property type="match status" value="1"/>
</dbReference>
<feature type="domain" description="PA" evidence="11">
    <location>
        <begin position="76"/>
        <end position="156"/>
    </location>
</feature>
<keyword evidence="4 9" id="KW-0812">Transmembrane</keyword>
<dbReference type="KEGG" id="mpp:MICPUCDRAFT_46999"/>
<dbReference type="Pfam" id="PF02225">
    <property type="entry name" value="PA"/>
    <property type="match status" value="1"/>
</dbReference>
<dbReference type="GO" id="GO:0005765">
    <property type="term" value="C:lysosomal membrane"/>
    <property type="evidence" value="ECO:0007669"/>
    <property type="project" value="TreeGrafter"/>
</dbReference>
<evidence type="ECO:0000256" key="2">
    <source>
        <dbReference type="ARBA" id="ARBA00004337"/>
    </source>
</evidence>
<feature type="transmembrane region" description="Helical" evidence="9">
    <location>
        <begin position="339"/>
        <end position="357"/>
    </location>
</feature>
<dbReference type="GO" id="GO:0098554">
    <property type="term" value="C:cytoplasmic side of endoplasmic reticulum membrane"/>
    <property type="evidence" value="ECO:0007669"/>
    <property type="project" value="TreeGrafter"/>
</dbReference>
<keyword evidence="7 9" id="KW-1133">Transmembrane helix</keyword>
<dbReference type="Pfam" id="PF04258">
    <property type="entry name" value="Peptidase_A22B"/>
    <property type="match status" value="1"/>
</dbReference>
<evidence type="ECO:0000259" key="11">
    <source>
        <dbReference type="Pfam" id="PF02225"/>
    </source>
</evidence>
<evidence type="ECO:0000256" key="10">
    <source>
        <dbReference type="SAM" id="SignalP"/>
    </source>
</evidence>
<sequence length="521" mass="55480">MAKRTAALTLIAMLVIAFFASVNGETTTASSCLTRQETIGVSITTTNSSTSDARYLGVLAHFGSEVGVTAGASLPLAVASGDKLACGSITEVSGEIVLVWRGTCSFLEKASNAQAAGASAVVVVTDGNELSPMTCEGDASIKIPAMMVSSADGDALATRAAAGGTVALAVLPTTGNVDLVASLALLTIATITILFGSMWARADQLITLYPKFENGSGGGPGEEEGLQITGMSALYFVVFSSAVLLLIFFTMHHWVFTIIRCVFCFAAVQGLQAFFFAVLETLAKGDRSNPKASYVFAVVIVAVWFFNQNASWAWILQDVLGVSFLVNVLRLVRLPSLRVGTMLLCAAMAYDIFWVYLQPHLFSGESVMVKVATGGENHESLPMLFLFPRLDYDADSGGKEFSMLGYGDVILPGLLIVHNHLFDNSANQTIRARNAWLFPSLVMYVFGLLVTFAALHFEVGGQGGQPALCYLTPTVVGGTVLYARARGDFDRMWAGDAGEEEEGYIAGEGDRERLMPRYSSV</sequence>
<reference evidence="12 13" key="1">
    <citation type="journal article" date="2009" name="Science">
        <title>Green evolution and dynamic adaptations revealed by genomes of the marine picoeukaryotes Micromonas.</title>
        <authorList>
            <person name="Worden A.Z."/>
            <person name="Lee J.H."/>
            <person name="Mock T."/>
            <person name="Rouze P."/>
            <person name="Simmons M.P."/>
            <person name="Aerts A.L."/>
            <person name="Allen A.E."/>
            <person name="Cuvelier M.L."/>
            <person name="Derelle E."/>
            <person name="Everett M.V."/>
            <person name="Foulon E."/>
            <person name="Grimwood J."/>
            <person name="Gundlach H."/>
            <person name="Henrissat B."/>
            <person name="Napoli C."/>
            <person name="McDonald S.M."/>
            <person name="Parker M.S."/>
            <person name="Rombauts S."/>
            <person name="Salamov A."/>
            <person name="Von Dassow P."/>
            <person name="Badger J.H."/>
            <person name="Coutinho P.M."/>
            <person name="Demir E."/>
            <person name="Dubchak I."/>
            <person name="Gentemann C."/>
            <person name="Eikrem W."/>
            <person name="Gready J.E."/>
            <person name="John U."/>
            <person name="Lanier W."/>
            <person name="Lindquist E.A."/>
            <person name="Lucas S."/>
            <person name="Mayer K.F."/>
            <person name="Moreau H."/>
            <person name="Not F."/>
            <person name="Otillar R."/>
            <person name="Panaud O."/>
            <person name="Pangilinan J."/>
            <person name="Paulsen I."/>
            <person name="Piegu B."/>
            <person name="Poliakov A."/>
            <person name="Robbens S."/>
            <person name="Schmutz J."/>
            <person name="Toulza E."/>
            <person name="Wyss T."/>
            <person name="Zelensky A."/>
            <person name="Zhou K."/>
            <person name="Armbrust E.V."/>
            <person name="Bhattacharya D."/>
            <person name="Goodenough U.W."/>
            <person name="Van de Peer Y."/>
            <person name="Grigoriev I.V."/>
        </authorList>
    </citation>
    <scope>NUCLEOTIDE SEQUENCE [LARGE SCALE GENOMIC DNA]</scope>
    <source>
        <strain evidence="12 13">CCMP1545</strain>
    </source>
</reference>
<dbReference type="EMBL" id="GG663738">
    <property type="protein sequence ID" value="EEH58013.1"/>
    <property type="molecule type" value="Genomic_DNA"/>
</dbReference>
<dbReference type="PANTHER" id="PTHR12174">
    <property type="entry name" value="SIGNAL PEPTIDE PEPTIDASE"/>
    <property type="match status" value="1"/>
</dbReference>
<keyword evidence="5" id="KW-0967">Endosome</keyword>
<keyword evidence="10" id="KW-0732">Signal</keyword>
<dbReference type="InterPro" id="IPR007369">
    <property type="entry name" value="Peptidase_A22B_SPP"/>
</dbReference>
<dbReference type="GO" id="GO:0010008">
    <property type="term" value="C:endosome membrane"/>
    <property type="evidence" value="ECO:0007669"/>
    <property type="project" value="UniProtKB-SubCell"/>
</dbReference>
<dbReference type="eggNOG" id="KOG2442">
    <property type="taxonomic scope" value="Eukaryota"/>
</dbReference>
<dbReference type="RefSeq" id="XP_003058062.1">
    <property type="nucleotide sequence ID" value="XM_003058016.1"/>
</dbReference>
<gene>
    <name evidence="12" type="ORF">MICPUCDRAFT_46999</name>
</gene>
<comment type="function">
    <text evidence="1">Intramembrane-cleaving aspartic protease (I-CLiP) that cleaves type II membrane signal peptides in the hydrophobic plane of the membrane.</text>
</comment>
<evidence type="ECO:0000256" key="4">
    <source>
        <dbReference type="ARBA" id="ARBA00022692"/>
    </source>
</evidence>
<feature type="signal peptide" evidence="10">
    <location>
        <begin position="1"/>
        <end position="24"/>
    </location>
</feature>
<keyword evidence="13" id="KW-1185">Reference proteome</keyword>
<keyword evidence="8 9" id="KW-0472">Membrane</keyword>
<protein>
    <submittedName>
        <fullName evidence="12">Predicted protein</fullName>
    </submittedName>
</protein>
<evidence type="ECO:0000256" key="6">
    <source>
        <dbReference type="ARBA" id="ARBA00022801"/>
    </source>
</evidence>
<evidence type="ECO:0000313" key="13">
    <source>
        <dbReference type="Proteomes" id="UP000001876"/>
    </source>
</evidence>
<dbReference type="GO" id="GO:0042500">
    <property type="term" value="F:aspartic endopeptidase activity, intramembrane cleaving"/>
    <property type="evidence" value="ECO:0007669"/>
    <property type="project" value="InterPro"/>
</dbReference>
<dbReference type="Proteomes" id="UP000001876">
    <property type="component" value="Unassembled WGS sequence"/>
</dbReference>
<feature type="transmembrane region" description="Helical" evidence="9">
    <location>
        <begin position="257"/>
        <end position="279"/>
    </location>
</feature>
<accession>C1MQ45</accession>
<evidence type="ECO:0000256" key="1">
    <source>
        <dbReference type="ARBA" id="ARBA00003012"/>
    </source>
</evidence>
<evidence type="ECO:0000313" key="12">
    <source>
        <dbReference type="EMBL" id="EEH58013.1"/>
    </source>
</evidence>
<dbReference type="SMART" id="SM00730">
    <property type="entry name" value="PSN"/>
    <property type="match status" value="1"/>
</dbReference>
<feature type="transmembrane region" description="Helical" evidence="9">
    <location>
        <begin position="403"/>
        <end position="422"/>
    </location>
</feature>
<dbReference type="InterPro" id="IPR003137">
    <property type="entry name" value="PA_domain"/>
</dbReference>
<feature type="transmembrane region" description="Helical" evidence="9">
    <location>
        <begin position="179"/>
        <end position="200"/>
    </location>
</feature>
<dbReference type="GO" id="GO:0033619">
    <property type="term" value="P:membrane protein proteolysis"/>
    <property type="evidence" value="ECO:0007669"/>
    <property type="project" value="TreeGrafter"/>
</dbReference>
<evidence type="ECO:0000256" key="9">
    <source>
        <dbReference type="SAM" id="Phobius"/>
    </source>
</evidence>
<dbReference type="SUPFAM" id="SSF52025">
    <property type="entry name" value="PA domain"/>
    <property type="match status" value="1"/>
</dbReference>
<evidence type="ECO:0000256" key="5">
    <source>
        <dbReference type="ARBA" id="ARBA00022753"/>
    </source>
</evidence>
<comment type="subcellular location">
    <subcellularLocation>
        <location evidence="2">Endosome membrane</location>
        <topology evidence="2">Multi-pass membrane protein</topology>
    </subcellularLocation>
</comment>
<feature type="transmembrane region" description="Helical" evidence="9">
    <location>
        <begin position="291"/>
        <end position="306"/>
    </location>
</feature>
<dbReference type="AlphaFoldDB" id="C1MQ45"/>
<dbReference type="InterPro" id="IPR046450">
    <property type="entry name" value="PA_dom_sf"/>
</dbReference>
<proteinExistence type="inferred from homology"/>
<dbReference type="OMA" id="KNANQTR"/>
<dbReference type="GeneID" id="9683006"/>
<evidence type="ECO:0000256" key="8">
    <source>
        <dbReference type="ARBA" id="ARBA00023136"/>
    </source>
</evidence>
<feature type="transmembrane region" description="Helical" evidence="9">
    <location>
        <begin position="233"/>
        <end position="251"/>
    </location>
</feature>
<feature type="transmembrane region" description="Helical" evidence="9">
    <location>
        <begin position="434"/>
        <end position="457"/>
    </location>
</feature>
<keyword evidence="6" id="KW-0378">Hydrolase</keyword>
<dbReference type="InterPro" id="IPR006639">
    <property type="entry name" value="Preselin/SPP"/>
</dbReference>
<feature type="transmembrane region" description="Helical" evidence="9">
    <location>
        <begin position="463"/>
        <end position="483"/>
    </location>
</feature>
<dbReference type="GO" id="GO:0030660">
    <property type="term" value="C:Golgi-associated vesicle membrane"/>
    <property type="evidence" value="ECO:0007669"/>
    <property type="project" value="TreeGrafter"/>
</dbReference>
<evidence type="ECO:0000256" key="7">
    <source>
        <dbReference type="ARBA" id="ARBA00022989"/>
    </source>
</evidence>
<dbReference type="GO" id="GO:0098553">
    <property type="term" value="C:lumenal side of endoplasmic reticulum membrane"/>
    <property type="evidence" value="ECO:0007669"/>
    <property type="project" value="TreeGrafter"/>
</dbReference>
<feature type="chain" id="PRO_5002912061" evidence="10">
    <location>
        <begin position="25"/>
        <end position="521"/>
    </location>
</feature>
<organism evidence="13">
    <name type="scientific">Micromonas pusilla (strain CCMP1545)</name>
    <name type="common">Picoplanktonic green alga</name>
    <dbReference type="NCBI Taxonomy" id="564608"/>
    <lineage>
        <taxon>Eukaryota</taxon>
        <taxon>Viridiplantae</taxon>
        <taxon>Chlorophyta</taxon>
        <taxon>Mamiellophyceae</taxon>
        <taxon>Mamiellales</taxon>
        <taxon>Mamiellaceae</taxon>
        <taxon>Micromonas</taxon>
    </lineage>
</organism>
<dbReference type="Gene3D" id="3.50.30.30">
    <property type="match status" value="1"/>
</dbReference>